<reference evidence="6 7" key="1">
    <citation type="submission" date="2024-09" db="EMBL/GenBank/DDBJ databases">
        <authorList>
            <person name="Sun Q."/>
            <person name="Mori K."/>
        </authorList>
    </citation>
    <scope>NUCLEOTIDE SEQUENCE [LARGE SCALE GENOMIC DNA]</scope>
    <source>
        <strain evidence="6 7">KCTC 23076</strain>
    </source>
</reference>
<dbReference type="Proteomes" id="UP001589896">
    <property type="component" value="Unassembled WGS sequence"/>
</dbReference>
<dbReference type="PANTHER" id="PTHR30204:SF69">
    <property type="entry name" value="MERR-FAMILY TRANSCRIPTIONAL REGULATOR"/>
    <property type="match status" value="1"/>
</dbReference>
<evidence type="ECO:0000256" key="1">
    <source>
        <dbReference type="ARBA" id="ARBA00022491"/>
    </source>
</evidence>
<organism evidence="6 7">
    <name type="scientific">Lysobacter korlensis</name>
    <dbReference type="NCBI Taxonomy" id="553636"/>
    <lineage>
        <taxon>Bacteria</taxon>
        <taxon>Pseudomonadati</taxon>
        <taxon>Pseudomonadota</taxon>
        <taxon>Gammaproteobacteria</taxon>
        <taxon>Lysobacterales</taxon>
        <taxon>Lysobacteraceae</taxon>
        <taxon>Lysobacter</taxon>
    </lineage>
</organism>
<protein>
    <submittedName>
        <fullName evidence="6">MerR family transcriptional regulator</fullName>
    </submittedName>
</protein>
<feature type="domain" description="HTH merR-type" evidence="5">
    <location>
        <begin position="6"/>
        <end position="75"/>
    </location>
</feature>
<dbReference type="Gene3D" id="1.10.490.50">
    <property type="entry name" value="Antibiotic binding domain of TipA-like multidrug resistance regulators"/>
    <property type="match status" value="1"/>
</dbReference>
<keyword evidence="3" id="KW-0238">DNA-binding</keyword>
<dbReference type="InterPro" id="IPR009061">
    <property type="entry name" value="DNA-bd_dom_put_sf"/>
</dbReference>
<dbReference type="InterPro" id="IPR012925">
    <property type="entry name" value="TipAS_dom"/>
</dbReference>
<keyword evidence="7" id="KW-1185">Reference proteome</keyword>
<dbReference type="PANTHER" id="PTHR30204">
    <property type="entry name" value="REDOX-CYCLING DRUG-SENSING TRANSCRIPTIONAL ACTIVATOR SOXR"/>
    <property type="match status" value="1"/>
</dbReference>
<dbReference type="SUPFAM" id="SSF89082">
    <property type="entry name" value="Antibiotic binding domain of TipA-like multidrug resistance regulators"/>
    <property type="match status" value="1"/>
</dbReference>
<comment type="caution">
    <text evidence="6">The sequence shown here is derived from an EMBL/GenBank/DDBJ whole genome shotgun (WGS) entry which is preliminary data.</text>
</comment>
<evidence type="ECO:0000313" key="6">
    <source>
        <dbReference type="EMBL" id="MFC0680479.1"/>
    </source>
</evidence>
<evidence type="ECO:0000256" key="4">
    <source>
        <dbReference type="ARBA" id="ARBA00023163"/>
    </source>
</evidence>
<evidence type="ECO:0000256" key="2">
    <source>
        <dbReference type="ARBA" id="ARBA00023015"/>
    </source>
</evidence>
<dbReference type="EMBL" id="JBHLTG010000005">
    <property type="protein sequence ID" value="MFC0680479.1"/>
    <property type="molecule type" value="Genomic_DNA"/>
</dbReference>
<dbReference type="CDD" id="cd01106">
    <property type="entry name" value="HTH_TipAL-Mta"/>
    <property type="match status" value="1"/>
</dbReference>
<dbReference type="Pfam" id="PF13411">
    <property type="entry name" value="MerR_1"/>
    <property type="match status" value="1"/>
</dbReference>
<keyword evidence="4" id="KW-0804">Transcription</keyword>
<evidence type="ECO:0000313" key="7">
    <source>
        <dbReference type="Proteomes" id="UP001589896"/>
    </source>
</evidence>
<dbReference type="Gene3D" id="1.10.1660.10">
    <property type="match status" value="1"/>
</dbReference>
<evidence type="ECO:0000256" key="3">
    <source>
        <dbReference type="ARBA" id="ARBA00023125"/>
    </source>
</evidence>
<proteinExistence type="predicted"/>
<accession>A0ABV6RU21</accession>
<dbReference type="RefSeq" id="WP_386672249.1">
    <property type="nucleotide sequence ID" value="NZ_JBHLTG010000005.1"/>
</dbReference>
<dbReference type="InterPro" id="IPR036244">
    <property type="entry name" value="TipA-like_antibiotic-bd"/>
</dbReference>
<evidence type="ECO:0000259" key="5">
    <source>
        <dbReference type="PROSITE" id="PS50937"/>
    </source>
</evidence>
<dbReference type="InterPro" id="IPR000551">
    <property type="entry name" value="MerR-type_HTH_dom"/>
</dbReference>
<dbReference type="SMART" id="SM00422">
    <property type="entry name" value="HTH_MERR"/>
    <property type="match status" value="1"/>
</dbReference>
<dbReference type="Pfam" id="PF07739">
    <property type="entry name" value="TipAS"/>
    <property type="match status" value="1"/>
</dbReference>
<dbReference type="SUPFAM" id="SSF46955">
    <property type="entry name" value="Putative DNA-binding domain"/>
    <property type="match status" value="1"/>
</dbReference>
<gene>
    <name evidence="6" type="ORF">ACFFGH_21820</name>
</gene>
<name>A0ABV6RU21_9GAMM</name>
<keyword evidence="2" id="KW-0805">Transcription regulation</keyword>
<dbReference type="PROSITE" id="PS50937">
    <property type="entry name" value="HTH_MERR_2"/>
    <property type="match status" value="1"/>
</dbReference>
<sequence length="255" mass="28852">MEVRMEWPIHEVARLTGTTSRTLRHYGDVGLLAPSRIGPNGYRYYDEDALTRLQRILLLRELGLGLPTISQALHGQTEHAEALGAHLDWLRSERDRIDRQIASVRTTIEKLKGGEQLMAQEMFDGFDHTQYKEEVEERWGKEAYAEGDRWWRGLSDAQKREFTDSHKRLAADWSRAALAGVDPASDEAQALAQRHYQWLTAAYQGKAPVAEHLVGLGEMYVADPRFAANYESTPGDGGAQFVRDALKEYAARNLA</sequence>
<dbReference type="InterPro" id="IPR047057">
    <property type="entry name" value="MerR_fam"/>
</dbReference>
<keyword evidence="1" id="KW-0678">Repressor</keyword>